<dbReference type="eggNOG" id="arCOG01174">
    <property type="taxonomic scope" value="Archaea"/>
</dbReference>
<dbReference type="PROSITE" id="PS51146">
    <property type="entry name" value="KAIC"/>
    <property type="match status" value="1"/>
</dbReference>
<dbReference type="HOGENOM" id="CLU_046233_0_0_2"/>
<sequence>MKFSAKYTEAQIILIAGNPGTGKTTLGSKFLYEGLKNDENSIYLNFTETKKDFYRNMLNLGIDFEYYEKQGKFKYIEAITITDINALSDLLQELLNLIDKMNAKRLVIDSISAIMQLGEQNLGKIRELLHNFFYLGPKLKEVTTFLIAELPYGKKSVGYGVEEFIVDGVIILKIKIVKRKIIRLMEIRKMRGNEISIGEVPFVIEYPDVISFRVPPTLNIIPSGINPSKGFIEIKVGNNKLTFASGTQNIFIVNPSVDSLPFLSFIIPQLLVKGNRIVYRSYIHSESTIKDKMTKCLEYYPNNKELINNLLVRNLNPSSKSIIELELNAEKIDNIEKPNIVIVEGLSTYIDIVSDLDTYKEEHYNNLIRRAGNNITGFYFINEFEENMSKIPLISVYDNVFYLTIKDKNILLKSIRNHLKAVPLDPIEIDARSIESCIAG</sequence>
<dbReference type="EMBL" id="CP003378">
    <property type="protein sequence ID" value="AFZ70984.1"/>
    <property type="molecule type" value="Genomic_DNA"/>
</dbReference>
<name>L0AC25_CALLD</name>
<evidence type="ECO:0000256" key="1">
    <source>
        <dbReference type="ARBA" id="ARBA00022741"/>
    </source>
</evidence>
<dbReference type="PANTHER" id="PTHR43637:SF1">
    <property type="entry name" value="UPF0273 PROTEIN TM_0370"/>
    <property type="match status" value="1"/>
</dbReference>
<dbReference type="GO" id="GO:0005524">
    <property type="term" value="F:ATP binding"/>
    <property type="evidence" value="ECO:0007669"/>
    <property type="project" value="UniProtKB-KW"/>
</dbReference>
<organism evidence="4 5">
    <name type="scientific">Caldisphaera lagunensis (strain DSM 15908 / JCM 11604 / ANMR 0165 / IC-154)</name>
    <dbReference type="NCBI Taxonomy" id="1056495"/>
    <lineage>
        <taxon>Archaea</taxon>
        <taxon>Thermoproteota</taxon>
        <taxon>Thermoprotei</taxon>
        <taxon>Acidilobales</taxon>
        <taxon>Caldisphaeraceae</taxon>
        <taxon>Caldisphaera</taxon>
    </lineage>
</organism>
<dbReference type="Gene3D" id="3.40.50.300">
    <property type="entry name" value="P-loop containing nucleotide triphosphate hydrolases"/>
    <property type="match status" value="1"/>
</dbReference>
<protein>
    <submittedName>
        <fullName evidence="4">RecA-superfamily ATPase possibly involved in signal transduction</fullName>
    </submittedName>
</protein>
<evidence type="ECO:0000313" key="5">
    <source>
        <dbReference type="Proteomes" id="UP000010469"/>
    </source>
</evidence>
<dbReference type="GeneID" id="14212528"/>
<dbReference type="Pfam" id="PF06745">
    <property type="entry name" value="ATPase"/>
    <property type="match status" value="1"/>
</dbReference>
<dbReference type="InterPro" id="IPR014774">
    <property type="entry name" value="KaiC-like_dom"/>
</dbReference>
<dbReference type="Proteomes" id="UP000010469">
    <property type="component" value="Chromosome"/>
</dbReference>
<evidence type="ECO:0000259" key="3">
    <source>
        <dbReference type="PROSITE" id="PS51146"/>
    </source>
</evidence>
<proteinExistence type="predicted"/>
<evidence type="ECO:0000313" key="4">
    <source>
        <dbReference type="EMBL" id="AFZ70984.1"/>
    </source>
</evidence>
<dbReference type="InParanoid" id="L0AC25"/>
<dbReference type="KEGG" id="clg:Calag_1268"/>
<dbReference type="InterPro" id="IPR027417">
    <property type="entry name" value="P-loop_NTPase"/>
</dbReference>
<dbReference type="OrthoDB" id="27015at2157"/>
<dbReference type="AlphaFoldDB" id="L0AC25"/>
<keyword evidence="2" id="KW-0067">ATP-binding</keyword>
<dbReference type="InterPro" id="IPR010624">
    <property type="entry name" value="KaiC_dom"/>
</dbReference>
<dbReference type="PANTHER" id="PTHR43637">
    <property type="entry name" value="UPF0273 PROTEIN TM_0370"/>
    <property type="match status" value="1"/>
</dbReference>
<dbReference type="SUPFAM" id="SSF52540">
    <property type="entry name" value="P-loop containing nucleoside triphosphate hydrolases"/>
    <property type="match status" value="1"/>
</dbReference>
<evidence type="ECO:0000256" key="2">
    <source>
        <dbReference type="ARBA" id="ARBA00022840"/>
    </source>
</evidence>
<accession>L0AC25</accession>
<reference evidence="5" key="1">
    <citation type="submission" date="2012-03" db="EMBL/GenBank/DDBJ databases">
        <title>Complete genome of Caldisphaera lagunensis DSM 15908.</title>
        <authorList>
            <person name="Lucas S."/>
            <person name="Copeland A."/>
            <person name="Lapidus A."/>
            <person name="Glavina del Rio T."/>
            <person name="Dalin E."/>
            <person name="Tice H."/>
            <person name="Bruce D."/>
            <person name="Goodwin L."/>
            <person name="Pitluck S."/>
            <person name="Peters L."/>
            <person name="Mikhailova N."/>
            <person name="Teshima H."/>
            <person name="Kyrpides N."/>
            <person name="Mavromatis K."/>
            <person name="Ivanova N."/>
            <person name="Brettin T."/>
            <person name="Detter J.C."/>
            <person name="Han C."/>
            <person name="Larimer F."/>
            <person name="Land M."/>
            <person name="Hauser L."/>
            <person name="Markowitz V."/>
            <person name="Cheng J.-F."/>
            <person name="Hugenholtz P."/>
            <person name="Woyke T."/>
            <person name="Wu D."/>
            <person name="Spring S."/>
            <person name="Schroeder M."/>
            <person name="Brambilla E."/>
            <person name="Klenk H.-P."/>
            <person name="Eisen J.A."/>
        </authorList>
    </citation>
    <scope>NUCLEOTIDE SEQUENCE [LARGE SCALE GENOMIC DNA]</scope>
    <source>
        <strain evidence="5">DSM 15908 / JCM 11604 / IC-154</strain>
    </source>
</reference>
<feature type="domain" description="KaiC" evidence="3">
    <location>
        <begin position="1"/>
        <end position="228"/>
    </location>
</feature>
<keyword evidence="1" id="KW-0547">Nucleotide-binding</keyword>
<keyword evidence="5" id="KW-1185">Reference proteome</keyword>
<dbReference type="RefSeq" id="WP_015232881.1">
    <property type="nucleotide sequence ID" value="NC_019791.1"/>
</dbReference>
<gene>
    <name evidence="4" type="ordered locus">Calag_1268</name>
</gene>